<dbReference type="Pfam" id="PF03466">
    <property type="entry name" value="LysR_substrate"/>
    <property type="match status" value="1"/>
</dbReference>
<keyword evidence="2" id="KW-0805">Transcription regulation</keyword>
<dbReference type="CDD" id="cd08411">
    <property type="entry name" value="PBP2_OxyR"/>
    <property type="match status" value="1"/>
</dbReference>
<keyword evidence="3" id="KW-0238">DNA-binding</keyword>
<dbReference type="EMBL" id="CP034159">
    <property type="protein sequence ID" value="AZI33781.1"/>
    <property type="molecule type" value="Genomic_DNA"/>
</dbReference>
<dbReference type="GO" id="GO:0003677">
    <property type="term" value="F:DNA binding"/>
    <property type="evidence" value="ECO:0007669"/>
    <property type="project" value="UniProtKB-KW"/>
</dbReference>
<dbReference type="KEGG" id="ccas:EIB73_11550"/>
<proteinExistence type="inferred from homology"/>
<evidence type="ECO:0000259" key="5">
    <source>
        <dbReference type="PROSITE" id="PS50931"/>
    </source>
</evidence>
<dbReference type="PANTHER" id="PTHR30419:SF29">
    <property type="entry name" value="LYSR-FAMILY TRANSCRIPTIONAL REGULATOR"/>
    <property type="match status" value="1"/>
</dbReference>
<dbReference type="SUPFAM" id="SSF46785">
    <property type="entry name" value="Winged helix' DNA-binding domain"/>
    <property type="match status" value="1"/>
</dbReference>
<evidence type="ECO:0000256" key="1">
    <source>
        <dbReference type="ARBA" id="ARBA00009437"/>
    </source>
</evidence>
<evidence type="ECO:0000313" key="6">
    <source>
        <dbReference type="EMBL" id="AZI33781.1"/>
    </source>
</evidence>
<protein>
    <submittedName>
        <fullName evidence="6">Hydrogen peroxide-inducible genes activator</fullName>
    </submittedName>
</protein>
<dbReference type="OrthoDB" id="9803735at2"/>
<dbReference type="PANTHER" id="PTHR30419">
    <property type="entry name" value="HTH-TYPE TRANSCRIPTIONAL REGULATOR YBHD"/>
    <property type="match status" value="1"/>
</dbReference>
<dbReference type="InterPro" id="IPR036388">
    <property type="entry name" value="WH-like_DNA-bd_sf"/>
</dbReference>
<dbReference type="FunFam" id="1.10.10.10:FF:000001">
    <property type="entry name" value="LysR family transcriptional regulator"/>
    <property type="match status" value="1"/>
</dbReference>
<evidence type="ECO:0000256" key="4">
    <source>
        <dbReference type="ARBA" id="ARBA00023163"/>
    </source>
</evidence>
<comment type="similarity">
    <text evidence="1">Belongs to the LysR transcriptional regulatory family.</text>
</comment>
<keyword evidence="4" id="KW-0804">Transcription</keyword>
<dbReference type="GO" id="GO:0005829">
    <property type="term" value="C:cytosol"/>
    <property type="evidence" value="ECO:0007669"/>
    <property type="project" value="TreeGrafter"/>
</dbReference>
<dbReference type="Gene3D" id="3.40.190.10">
    <property type="entry name" value="Periplasmic binding protein-like II"/>
    <property type="match status" value="2"/>
</dbReference>
<dbReference type="AlphaFoldDB" id="A0A3G8XYG7"/>
<feature type="domain" description="HTH lysR-type" evidence="5">
    <location>
        <begin position="1"/>
        <end position="58"/>
    </location>
</feature>
<dbReference type="GO" id="GO:0003700">
    <property type="term" value="F:DNA-binding transcription factor activity"/>
    <property type="evidence" value="ECO:0007669"/>
    <property type="project" value="InterPro"/>
</dbReference>
<dbReference type="InterPro" id="IPR000847">
    <property type="entry name" value="LysR_HTH_N"/>
</dbReference>
<gene>
    <name evidence="6" type="ORF">EIB73_11550</name>
</gene>
<accession>A0A3G8XYG7</accession>
<name>A0A3G8XYG7_9FLAO</name>
<keyword evidence="7" id="KW-1185">Reference proteome</keyword>
<dbReference type="InterPro" id="IPR036390">
    <property type="entry name" value="WH_DNA-bd_sf"/>
</dbReference>
<evidence type="ECO:0000256" key="2">
    <source>
        <dbReference type="ARBA" id="ARBA00023015"/>
    </source>
</evidence>
<sequence length="317" mass="36349">MNIQQLEYLIAVDKYKHFGNAAQACFITQPTLSAMIQKFEDEMDVKIFDRTTHPIRTTDVGAQLIIEAKRVIDAINELKSKANLLNNVLAGKLNLGIIPTVSGFILPTEIFEFLKNHPKIELNVKEMTTDNIIKALKSGELDAGIISTPYTAANEFYHDFLFNEELMLYTSDDSEDQKKDSFVIPEKIDVQKVWLLEEGNCLRTQFENICELRENTVTPKNLEFVASNINTLIQLVDKLGGMSILPELAIEQLAEHQQEKVKRFRKPFPYREISVIYFKPTYKQKILDELILFIADSLKSKLNYNKNPEDFVGIKPQ</sequence>
<dbReference type="SUPFAM" id="SSF53850">
    <property type="entry name" value="Periplasmic binding protein-like II"/>
    <property type="match status" value="1"/>
</dbReference>
<evidence type="ECO:0000256" key="3">
    <source>
        <dbReference type="ARBA" id="ARBA00023125"/>
    </source>
</evidence>
<dbReference type="PROSITE" id="PS50931">
    <property type="entry name" value="HTH_LYSR"/>
    <property type="match status" value="1"/>
</dbReference>
<reference evidence="7" key="1">
    <citation type="submission" date="2018-11" db="EMBL/GenBank/DDBJ databases">
        <title>Proposal to divide the Flavobacteriaceae and reorganize its genera based on Amino Acid Identity values calculated from whole genome sequences.</title>
        <authorList>
            <person name="Nicholson A.C."/>
            <person name="Gulvik C.A."/>
            <person name="Whitney A.M."/>
            <person name="Humrighouse B.W."/>
            <person name="Bell M."/>
            <person name="Holmes B."/>
            <person name="Steigerwalt A.G."/>
            <person name="Villarma A."/>
            <person name="Sheth M."/>
            <person name="Batra D."/>
            <person name="Pryor J."/>
            <person name="Bernardet J.-F."/>
            <person name="Hugo C."/>
            <person name="Kampfer P."/>
            <person name="Newman J.D."/>
            <person name="McQuiston J.R."/>
        </authorList>
    </citation>
    <scope>NUCLEOTIDE SEQUENCE [LARGE SCALE GENOMIC DNA]</scope>
    <source>
        <strain evidence="7">G0081</strain>
    </source>
</reference>
<dbReference type="InterPro" id="IPR050950">
    <property type="entry name" value="HTH-type_LysR_regulators"/>
</dbReference>
<dbReference type="Pfam" id="PF00126">
    <property type="entry name" value="HTH_1"/>
    <property type="match status" value="1"/>
</dbReference>
<dbReference type="Gene3D" id="1.10.10.10">
    <property type="entry name" value="Winged helix-like DNA-binding domain superfamily/Winged helix DNA-binding domain"/>
    <property type="match status" value="1"/>
</dbReference>
<evidence type="ECO:0000313" key="7">
    <source>
        <dbReference type="Proteomes" id="UP000270185"/>
    </source>
</evidence>
<dbReference type="RefSeq" id="WP_125025421.1">
    <property type="nucleotide sequence ID" value="NZ_CP034159.1"/>
</dbReference>
<dbReference type="Proteomes" id="UP000270185">
    <property type="component" value="Chromosome"/>
</dbReference>
<organism evidence="6 7">
    <name type="scientific">Kaistella carnis</name>
    <dbReference type="NCBI Taxonomy" id="1241979"/>
    <lineage>
        <taxon>Bacteria</taxon>
        <taxon>Pseudomonadati</taxon>
        <taxon>Bacteroidota</taxon>
        <taxon>Flavobacteriia</taxon>
        <taxon>Flavobacteriales</taxon>
        <taxon>Weeksellaceae</taxon>
        <taxon>Chryseobacterium group</taxon>
        <taxon>Kaistella</taxon>
    </lineage>
</organism>
<dbReference type="InterPro" id="IPR005119">
    <property type="entry name" value="LysR_subst-bd"/>
</dbReference>